<dbReference type="RefSeq" id="WP_052222316.1">
    <property type="nucleotide sequence ID" value="NZ_LHUR01000033.1"/>
</dbReference>
<dbReference type="STRING" id="36844.SAMN04488501_11627"/>
<feature type="transmembrane region" description="Helical" evidence="1">
    <location>
        <begin position="6"/>
        <end position="29"/>
    </location>
</feature>
<sequence>MLDIVIILANILLGMSVIGTAACIILFLVAKIFKVHFIEKIIAKLCILFAITWFINISCNILILILTPKTGLSAVVISPVKSISPGQIMLSKDQAIPKKDYEISLSTTDTTMEIALWDYAEEDGDSIQISFNGQPVSNSFQLKNSPKTFSIPTKGKLEIKATKDGSNGITYALYISKTKKTYFNWSDNNGITSYTINNSK</sequence>
<organism evidence="2 3">
    <name type="scientific">Clostridium homopropionicum DSM 5847</name>
    <dbReference type="NCBI Taxonomy" id="1121318"/>
    <lineage>
        <taxon>Bacteria</taxon>
        <taxon>Bacillati</taxon>
        <taxon>Bacillota</taxon>
        <taxon>Clostridia</taxon>
        <taxon>Eubacteriales</taxon>
        <taxon>Clostridiaceae</taxon>
        <taxon>Clostridium</taxon>
    </lineage>
</organism>
<dbReference type="EMBL" id="LHUR01000033">
    <property type="protein sequence ID" value="KOA18791.1"/>
    <property type="molecule type" value="Genomic_DNA"/>
</dbReference>
<comment type="caution">
    <text evidence="2">The sequence shown here is derived from an EMBL/GenBank/DDBJ whole genome shotgun (WGS) entry which is preliminary data.</text>
</comment>
<dbReference type="Proteomes" id="UP000037043">
    <property type="component" value="Unassembled WGS sequence"/>
</dbReference>
<feature type="transmembrane region" description="Helical" evidence="1">
    <location>
        <begin position="41"/>
        <end position="66"/>
    </location>
</feature>
<name>A0A0L6Z750_9CLOT</name>
<dbReference type="AlphaFoldDB" id="A0A0L6Z750"/>
<proteinExistence type="predicted"/>
<evidence type="ECO:0000313" key="3">
    <source>
        <dbReference type="Proteomes" id="UP000037043"/>
    </source>
</evidence>
<keyword evidence="1" id="KW-0812">Transmembrane</keyword>
<keyword evidence="3" id="KW-1185">Reference proteome</keyword>
<dbReference type="PATRIC" id="fig|1121318.3.peg.2846"/>
<protein>
    <submittedName>
        <fullName evidence="2">Uncharacterized protein</fullName>
    </submittedName>
</protein>
<evidence type="ECO:0000256" key="1">
    <source>
        <dbReference type="SAM" id="Phobius"/>
    </source>
</evidence>
<accession>A0A0L6Z750</accession>
<evidence type="ECO:0000313" key="2">
    <source>
        <dbReference type="EMBL" id="KOA18791.1"/>
    </source>
</evidence>
<gene>
    <name evidence="2" type="ORF">CLHOM_28380</name>
</gene>
<keyword evidence="1" id="KW-1133">Transmembrane helix</keyword>
<keyword evidence="1" id="KW-0472">Membrane</keyword>
<reference evidence="3" key="1">
    <citation type="submission" date="2015-08" db="EMBL/GenBank/DDBJ databases">
        <title>Genome sequence of the strict anaerobe Clostridium homopropionicum LuHBu1 (DSM 5847T).</title>
        <authorList>
            <person name="Poehlein A."/>
            <person name="Beck M."/>
            <person name="Schiel-Bengelsdorf B."/>
            <person name="Bengelsdorf F.R."/>
            <person name="Daniel R."/>
            <person name="Duerre P."/>
        </authorList>
    </citation>
    <scope>NUCLEOTIDE SEQUENCE [LARGE SCALE GENOMIC DNA]</scope>
    <source>
        <strain evidence="3">DSM 5847</strain>
    </source>
</reference>